<dbReference type="AlphaFoldDB" id="A0A3E5DQE1"/>
<dbReference type="EMBL" id="QSUC01000055">
    <property type="protein sequence ID" value="RGN04113.1"/>
    <property type="molecule type" value="Genomic_DNA"/>
</dbReference>
<accession>A0A3E5DQE1</accession>
<dbReference type="InterPro" id="IPR045944">
    <property type="entry name" value="DUF6364"/>
</dbReference>
<organism evidence="2 4">
    <name type="scientific">Segatella copri</name>
    <dbReference type="NCBI Taxonomy" id="165179"/>
    <lineage>
        <taxon>Bacteria</taxon>
        <taxon>Pseudomonadati</taxon>
        <taxon>Bacteroidota</taxon>
        <taxon>Bacteroidia</taxon>
        <taxon>Bacteroidales</taxon>
        <taxon>Prevotellaceae</taxon>
        <taxon>Segatella</taxon>
    </lineage>
</organism>
<dbReference type="Proteomes" id="UP000261245">
    <property type="component" value="Unassembled WGS sequence"/>
</dbReference>
<dbReference type="EMBL" id="QRVA01000052">
    <property type="protein sequence ID" value="RGS11310.1"/>
    <property type="molecule type" value="Genomic_DNA"/>
</dbReference>
<sequence length="86" mass="9775">MVVYDAIMNTISVDSNIYRGAELYAKLHNVSIGQMVEKYLLRFQVPTSRKLPSLTLPAHLEKLGGCLAGIEDENDEKLDYLLEKYK</sequence>
<comment type="caution">
    <text evidence="2">The sequence shown here is derived from an EMBL/GenBank/DDBJ whole genome shotgun (WGS) entry which is preliminary data.</text>
</comment>
<name>A0A3E5DQE1_9BACT</name>
<evidence type="ECO:0008006" key="5">
    <source>
        <dbReference type="Google" id="ProtNLM"/>
    </source>
</evidence>
<reference evidence="3 4" key="1">
    <citation type="submission" date="2018-08" db="EMBL/GenBank/DDBJ databases">
        <title>A genome reference for cultivated species of the human gut microbiota.</title>
        <authorList>
            <person name="Zou Y."/>
            <person name="Xue W."/>
            <person name="Luo G."/>
        </authorList>
    </citation>
    <scope>NUCLEOTIDE SEQUENCE [LARGE SCALE GENOMIC DNA]</scope>
    <source>
        <strain evidence="2 4">AF24-12</strain>
        <strain evidence="1 3">OM06-11</strain>
    </source>
</reference>
<evidence type="ECO:0000313" key="1">
    <source>
        <dbReference type="EMBL" id="RGN04113.1"/>
    </source>
</evidence>
<evidence type="ECO:0000313" key="4">
    <source>
        <dbReference type="Proteomes" id="UP000283872"/>
    </source>
</evidence>
<dbReference type="Proteomes" id="UP000283872">
    <property type="component" value="Unassembled WGS sequence"/>
</dbReference>
<protein>
    <recommendedName>
        <fullName evidence="5">Type II toxin-antitoxin system antitoxin, RelB/DinJ family</fullName>
    </recommendedName>
</protein>
<gene>
    <name evidence="2" type="ORF">DWY11_14080</name>
    <name evidence="1" type="ORF">DXB80_13555</name>
</gene>
<evidence type="ECO:0000313" key="2">
    <source>
        <dbReference type="EMBL" id="RGS11310.1"/>
    </source>
</evidence>
<proteinExistence type="predicted"/>
<evidence type="ECO:0000313" key="3">
    <source>
        <dbReference type="Proteomes" id="UP000261245"/>
    </source>
</evidence>
<dbReference type="Pfam" id="PF19891">
    <property type="entry name" value="DUF6364"/>
    <property type="match status" value="1"/>
</dbReference>